<sequence length="78" mass="9099">MPATELVWKSDNVNYPFRRTCRQVAALILAREDRALNVGERLAVRIHFLVCKACPNFAQEVRTMRQSMQAWRNYSDGE</sequence>
<dbReference type="Proteomes" id="UP000183649">
    <property type="component" value="Unassembled WGS sequence"/>
</dbReference>
<dbReference type="EMBL" id="CYHF01000002">
    <property type="protein sequence ID" value="CUA94466.1"/>
    <property type="molecule type" value="Genomic_DNA"/>
</dbReference>
<organism evidence="1 2">
    <name type="scientific">Thiomonas bhubaneswarensis</name>
    <dbReference type="NCBI Taxonomy" id="339866"/>
    <lineage>
        <taxon>Bacteria</taxon>
        <taxon>Pseudomonadati</taxon>
        <taxon>Pseudomonadota</taxon>
        <taxon>Betaproteobacteria</taxon>
        <taxon>Burkholderiales</taxon>
        <taxon>Thiomonas</taxon>
    </lineage>
</organism>
<evidence type="ECO:0000313" key="2">
    <source>
        <dbReference type="Proteomes" id="UP000183649"/>
    </source>
</evidence>
<keyword evidence="1" id="KW-0862">Zinc</keyword>
<protein>
    <submittedName>
        <fullName evidence="1">Putative zinc-finger</fullName>
    </submittedName>
</protein>
<name>A0A0K6HUD6_9BURK</name>
<dbReference type="STRING" id="339866.GCA_001418255_00622"/>
<dbReference type="GO" id="GO:0008270">
    <property type="term" value="F:zinc ion binding"/>
    <property type="evidence" value="ECO:0007669"/>
    <property type="project" value="UniProtKB-KW"/>
</dbReference>
<evidence type="ECO:0000313" key="1">
    <source>
        <dbReference type="EMBL" id="CUA94466.1"/>
    </source>
</evidence>
<keyword evidence="1" id="KW-0863">Zinc-finger</keyword>
<keyword evidence="2" id="KW-1185">Reference proteome</keyword>
<dbReference type="AlphaFoldDB" id="A0A0K6HUD6"/>
<reference evidence="2" key="1">
    <citation type="submission" date="2015-08" db="EMBL/GenBank/DDBJ databases">
        <authorList>
            <person name="Varghese N."/>
        </authorList>
    </citation>
    <scope>NUCLEOTIDE SEQUENCE [LARGE SCALE GENOMIC DNA]</scope>
    <source>
        <strain evidence="2">DSM 18181</strain>
    </source>
</reference>
<proteinExistence type="predicted"/>
<keyword evidence="1" id="KW-0479">Metal-binding</keyword>
<accession>A0A0K6HUD6</accession>
<gene>
    <name evidence="1" type="ORF">Ga0061069_10298</name>
</gene>
<dbReference type="OrthoDB" id="8374021at2"/>